<dbReference type="RefSeq" id="WP_162854454.1">
    <property type="nucleotide sequence ID" value="NZ_VSTU01000003.1"/>
</dbReference>
<accession>A0ABD6JBX2</accession>
<proteinExistence type="predicted"/>
<evidence type="ECO:0000313" key="2">
    <source>
        <dbReference type="Proteomes" id="UP000471300"/>
    </source>
</evidence>
<evidence type="ECO:0000313" key="1">
    <source>
        <dbReference type="EMBL" id="MYZ65967.1"/>
    </source>
</evidence>
<dbReference type="Proteomes" id="UP000471300">
    <property type="component" value="Unassembled WGS sequence"/>
</dbReference>
<sequence length="294" mass="34556">MVLYENALFNGNVMEIKTRKNVKVNLSDDDMDFISNYLDSRFYTPRMSENEKIECFLEISGYLSFRNQIVENKLNDYYQIKLSKANKKYSYVTLERNFRYFENWDKYADLSKDDEKYEKVKSKLIENNNKMIDQYLDFVKSEGNLINMPPISQQKEILEDYLNKYLLKDKIQTVITNAAELYNYKISYGETGITEYIAIMTELFNFLQKTGAVKKSDDKKVKDILEELSVITGDDDDHLMEDSLLDALNDLSDEELDLLGEVMSSIERPVDPEVISDDSQNLEVPYMRLLKRDE</sequence>
<protein>
    <submittedName>
        <fullName evidence="1">Uncharacterized protein</fullName>
    </submittedName>
</protein>
<dbReference type="EMBL" id="VSTU01000003">
    <property type="protein sequence ID" value="MYZ65967.1"/>
    <property type="molecule type" value="Genomic_DNA"/>
</dbReference>
<gene>
    <name evidence="1" type="ORF">FYL06_03205</name>
</gene>
<organism evidence="1 2">
    <name type="scientific">Ligilactobacillus salivarius</name>
    <dbReference type="NCBI Taxonomy" id="1624"/>
    <lineage>
        <taxon>Bacteria</taxon>
        <taxon>Bacillati</taxon>
        <taxon>Bacillota</taxon>
        <taxon>Bacilli</taxon>
        <taxon>Lactobacillales</taxon>
        <taxon>Lactobacillaceae</taxon>
        <taxon>Ligilactobacillus</taxon>
    </lineage>
</organism>
<reference evidence="1 2" key="1">
    <citation type="journal article" date="2020" name="Food Funct.">
        <title>Screening of Lactobacillus salivarius strains from the feces of Chinese populations and the evaluation of their effects against intestinal inflammation in mice.</title>
        <authorList>
            <person name="Zhai Q."/>
            <person name="Shen X."/>
            <person name="Cen S."/>
            <person name="Zhang C."/>
            <person name="Tian F."/>
            <person name="Zhao J."/>
            <person name="Zhang H."/>
            <person name="Xue Y."/>
            <person name="Chen W."/>
        </authorList>
    </citation>
    <scope>NUCLEOTIDE SEQUENCE [LARGE SCALE GENOMIC DNA]</scope>
    <source>
        <strain evidence="1 2">FZJTZ28M4.scaf</strain>
    </source>
</reference>
<dbReference type="AlphaFoldDB" id="A0ABD6JBX2"/>
<comment type="caution">
    <text evidence="1">The sequence shown here is derived from an EMBL/GenBank/DDBJ whole genome shotgun (WGS) entry which is preliminary data.</text>
</comment>
<name>A0ABD6JBX2_9LACO</name>